<keyword evidence="3" id="KW-0862">Zinc</keyword>
<accession>A0A2N0NHA2</accession>
<reference evidence="6 8" key="1">
    <citation type="submission" date="2016-04" db="EMBL/GenBank/DDBJ databases">
        <title>Genome analyses suggest a sexual origin of heterokaryosis in a supposedly ancient asexual fungus.</title>
        <authorList>
            <person name="Ropars J."/>
            <person name="Sedzielewska K."/>
            <person name="Noel J."/>
            <person name="Charron P."/>
            <person name="Farinelli L."/>
            <person name="Marton T."/>
            <person name="Kruger M."/>
            <person name="Pelin A."/>
            <person name="Brachmann A."/>
            <person name="Corradi N."/>
        </authorList>
    </citation>
    <scope>NUCLEOTIDE SEQUENCE [LARGE SCALE GENOMIC DNA]</scope>
    <source>
        <strain evidence="6 8">A5</strain>
    </source>
</reference>
<proteinExistence type="predicted"/>
<evidence type="ECO:0000256" key="1">
    <source>
        <dbReference type="ARBA" id="ARBA00022723"/>
    </source>
</evidence>
<gene>
    <name evidence="7" type="ORF">RhiirA5_439118</name>
    <name evidence="6" type="ORF">RhiirA5_439911</name>
    <name evidence="5" type="ORF">RhiirA5_444653</name>
</gene>
<dbReference type="InterPro" id="IPR003656">
    <property type="entry name" value="Znf_BED"/>
</dbReference>
<dbReference type="Pfam" id="PF02892">
    <property type="entry name" value="zf-BED"/>
    <property type="match status" value="1"/>
</dbReference>
<reference evidence="6 8" key="2">
    <citation type="submission" date="2017-09" db="EMBL/GenBank/DDBJ databases">
        <title>Extensive intraspecific genome diversity in a model arbuscular mycorrhizal fungus.</title>
        <authorList>
            <person name="Chen E.C."/>
            <person name="Morin E."/>
            <person name="Beaudet D."/>
            <person name="Noel J."/>
            <person name="Ndikumana S."/>
            <person name="Charron P."/>
            <person name="St-Onge C."/>
            <person name="Giorgi J."/>
            <person name="Grigoriev I.V."/>
            <person name="Roux C."/>
            <person name="Martin F.M."/>
            <person name="Corradi N."/>
        </authorList>
    </citation>
    <scope>NUCLEOTIDE SEQUENCE [LARGE SCALE GENOMIC DNA]</scope>
    <source>
        <strain evidence="6 8">A5</strain>
    </source>
</reference>
<feature type="domain" description="BED-type" evidence="4">
    <location>
        <begin position="41"/>
        <end position="83"/>
    </location>
</feature>
<dbReference type="EMBL" id="LLXJ01006314">
    <property type="protein sequence ID" value="PKB94294.1"/>
    <property type="molecule type" value="Genomic_DNA"/>
</dbReference>
<organism evidence="6 8">
    <name type="scientific">Rhizophagus irregularis</name>
    <dbReference type="NCBI Taxonomy" id="588596"/>
    <lineage>
        <taxon>Eukaryota</taxon>
        <taxon>Fungi</taxon>
        <taxon>Fungi incertae sedis</taxon>
        <taxon>Mucoromycota</taxon>
        <taxon>Glomeromycotina</taxon>
        <taxon>Glomeromycetes</taxon>
        <taxon>Glomerales</taxon>
        <taxon>Glomeraceae</taxon>
        <taxon>Rhizophagus</taxon>
    </lineage>
</organism>
<comment type="caution">
    <text evidence="6">The sequence shown here is derived from an EMBL/GenBank/DDBJ whole genome shotgun (WGS) entry which is preliminary data.</text>
</comment>
<evidence type="ECO:0000313" key="7">
    <source>
        <dbReference type="EMBL" id="PKB94294.1"/>
    </source>
</evidence>
<evidence type="ECO:0000313" key="5">
    <source>
        <dbReference type="EMBL" id="PKB92440.1"/>
    </source>
</evidence>
<dbReference type="Proteomes" id="UP000232722">
    <property type="component" value="Unassembled WGS sequence"/>
</dbReference>
<keyword evidence="1" id="KW-0479">Metal-binding</keyword>
<evidence type="ECO:0000256" key="3">
    <source>
        <dbReference type="ARBA" id="ARBA00022833"/>
    </source>
</evidence>
<evidence type="ECO:0000256" key="2">
    <source>
        <dbReference type="ARBA" id="ARBA00022771"/>
    </source>
</evidence>
<dbReference type="AlphaFoldDB" id="A0A2N0NHA2"/>
<dbReference type="GO" id="GO:0003677">
    <property type="term" value="F:DNA binding"/>
    <property type="evidence" value="ECO:0007669"/>
    <property type="project" value="InterPro"/>
</dbReference>
<dbReference type="EMBL" id="LLXJ01011039">
    <property type="protein sequence ID" value="PKB92440.1"/>
    <property type="molecule type" value="Genomic_DNA"/>
</dbReference>
<protein>
    <recommendedName>
        <fullName evidence="4">BED-type domain-containing protein</fullName>
    </recommendedName>
</protein>
<evidence type="ECO:0000313" key="8">
    <source>
        <dbReference type="Proteomes" id="UP000232722"/>
    </source>
</evidence>
<keyword evidence="2" id="KW-0863">Zinc-finger</keyword>
<evidence type="ECO:0000259" key="4">
    <source>
        <dbReference type="Pfam" id="PF02892"/>
    </source>
</evidence>
<dbReference type="EMBL" id="LLXJ01006915">
    <property type="protein sequence ID" value="PKB93962.1"/>
    <property type="molecule type" value="Genomic_DNA"/>
</dbReference>
<dbReference type="VEuPathDB" id="FungiDB:RhiirA1_401839"/>
<name>A0A2N0NHA2_9GLOM</name>
<dbReference type="GO" id="GO:0008270">
    <property type="term" value="F:zinc ion binding"/>
    <property type="evidence" value="ECO:0007669"/>
    <property type="project" value="UniProtKB-KW"/>
</dbReference>
<sequence>MANNFDAMDTFLEPLDLENELDDIEPKHSEPKKPGKKKNGVWNYFIEEESRKGDHSACVCMYCGDAWNRGRVPDMMAHLALQCEKTKA</sequence>
<evidence type="ECO:0000313" key="6">
    <source>
        <dbReference type="EMBL" id="PKB93962.1"/>
    </source>
</evidence>